<keyword evidence="3 10" id="KW-0808">Transferase</keyword>
<dbReference type="PANTHER" id="PTHR11157">
    <property type="entry name" value="FATTY ACID ACYL TRANSFERASE-RELATED"/>
    <property type="match status" value="1"/>
</dbReference>
<dbReference type="Pfam" id="PF01151">
    <property type="entry name" value="ELO"/>
    <property type="match status" value="1"/>
</dbReference>
<keyword evidence="9 10" id="KW-0275">Fatty acid biosynthesis</keyword>
<dbReference type="GO" id="GO:0030148">
    <property type="term" value="P:sphingolipid biosynthetic process"/>
    <property type="evidence" value="ECO:0007669"/>
    <property type="project" value="TreeGrafter"/>
</dbReference>
<dbReference type="GO" id="GO:0009922">
    <property type="term" value="F:fatty acid elongase activity"/>
    <property type="evidence" value="ECO:0007669"/>
    <property type="project" value="InterPro"/>
</dbReference>
<comment type="subcellular location">
    <subcellularLocation>
        <location evidence="1">Membrane</location>
        <topology evidence="1">Multi-pass membrane protein</topology>
    </subcellularLocation>
</comment>
<gene>
    <name evidence="11" type="ORF">SEMRO_892_G216930.1</name>
</gene>
<dbReference type="OrthoDB" id="37170at2759"/>
<evidence type="ECO:0000256" key="5">
    <source>
        <dbReference type="ARBA" id="ARBA00022832"/>
    </source>
</evidence>
<evidence type="ECO:0000256" key="2">
    <source>
        <dbReference type="ARBA" id="ARBA00022516"/>
    </source>
</evidence>
<evidence type="ECO:0000256" key="4">
    <source>
        <dbReference type="ARBA" id="ARBA00022692"/>
    </source>
</evidence>
<evidence type="ECO:0000256" key="7">
    <source>
        <dbReference type="ARBA" id="ARBA00023098"/>
    </source>
</evidence>
<feature type="transmembrane region" description="Helical" evidence="10">
    <location>
        <begin position="264"/>
        <end position="283"/>
    </location>
</feature>
<feature type="transmembrane region" description="Helical" evidence="10">
    <location>
        <begin position="93"/>
        <end position="116"/>
    </location>
</feature>
<keyword evidence="2 10" id="KW-0444">Lipid biosynthesis</keyword>
<dbReference type="Proteomes" id="UP001153069">
    <property type="component" value="Unassembled WGS sequence"/>
</dbReference>
<keyword evidence="7 10" id="KW-0443">Lipid metabolism</keyword>
<name>A0A9N8EAP1_9STRA</name>
<comment type="similarity">
    <text evidence="10">Belongs to the ELO family.</text>
</comment>
<keyword evidence="8 10" id="KW-0472">Membrane</keyword>
<feature type="transmembrane region" description="Helical" evidence="10">
    <location>
        <begin position="61"/>
        <end position="81"/>
    </location>
</feature>
<accession>A0A9N8EAP1</accession>
<evidence type="ECO:0000313" key="11">
    <source>
        <dbReference type="EMBL" id="CAB9517926.1"/>
    </source>
</evidence>
<dbReference type="PANTHER" id="PTHR11157:SF17">
    <property type="entry name" value="ELONGATION OF VERY LONG CHAIN FATTY ACIDS PROTEIN 6"/>
    <property type="match status" value="1"/>
</dbReference>
<evidence type="ECO:0000256" key="10">
    <source>
        <dbReference type="RuleBase" id="RU361115"/>
    </source>
</evidence>
<dbReference type="GO" id="GO:0019367">
    <property type="term" value="P:fatty acid elongation, saturated fatty acid"/>
    <property type="evidence" value="ECO:0007669"/>
    <property type="project" value="TreeGrafter"/>
</dbReference>
<protein>
    <recommendedName>
        <fullName evidence="10">Elongation of fatty acids protein</fullName>
        <ecNumber evidence="10">2.3.1.-</ecNumber>
    </recommendedName>
</protein>
<reference evidence="11" key="1">
    <citation type="submission" date="2020-06" db="EMBL/GenBank/DDBJ databases">
        <authorList>
            <consortium name="Plant Systems Biology data submission"/>
        </authorList>
    </citation>
    <scope>NUCLEOTIDE SEQUENCE</scope>
    <source>
        <strain evidence="11">D6</strain>
    </source>
</reference>
<dbReference type="GO" id="GO:0034625">
    <property type="term" value="P:fatty acid elongation, monounsaturated fatty acid"/>
    <property type="evidence" value="ECO:0007669"/>
    <property type="project" value="TreeGrafter"/>
</dbReference>
<dbReference type="GO" id="GO:0005789">
    <property type="term" value="C:endoplasmic reticulum membrane"/>
    <property type="evidence" value="ECO:0007669"/>
    <property type="project" value="TreeGrafter"/>
</dbReference>
<dbReference type="EMBL" id="CAICTM010000890">
    <property type="protein sequence ID" value="CAB9517926.1"/>
    <property type="molecule type" value="Genomic_DNA"/>
</dbReference>
<dbReference type="AlphaFoldDB" id="A0A9N8EAP1"/>
<keyword evidence="4 10" id="KW-0812">Transmembrane</keyword>
<evidence type="ECO:0000256" key="9">
    <source>
        <dbReference type="ARBA" id="ARBA00023160"/>
    </source>
</evidence>
<keyword evidence="6 10" id="KW-1133">Transmembrane helix</keyword>
<feature type="transmembrane region" description="Helical" evidence="10">
    <location>
        <begin position="136"/>
        <end position="157"/>
    </location>
</feature>
<comment type="caution">
    <text evidence="11">The sequence shown here is derived from an EMBL/GenBank/DDBJ whole genome shotgun (WGS) entry which is preliminary data.</text>
</comment>
<dbReference type="EC" id="2.3.1.-" evidence="10"/>
<feature type="transmembrane region" description="Helical" evidence="10">
    <location>
        <begin position="169"/>
        <end position="189"/>
    </location>
</feature>
<dbReference type="GO" id="GO:0042761">
    <property type="term" value="P:very long-chain fatty acid biosynthetic process"/>
    <property type="evidence" value="ECO:0007669"/>
    <property type="project" value="TreeGrafter"/>
</dbReference>
<evidence type="ECO:0000256" key="6">
    <source>
        <dbReference type="ARBA" id="ARBA00022989"/>
    </source>
</evidence>
<feature type="transmembrane region" description="Helical" evidence="10">
    <location>
        <begin position="229"/>
        <end position="252"/>
    </location>
</feature>
<dbReference type="InterPro" id="IPR002076">
    <property type="entry name" value="ELO_fam"/>
</dbReference>
<proteinExistence type="inferred from homology"/>
<organism evidence="11 12">
    <name type="scientific">Seminavis robusta</name>
    <dbReference type="NCBI Taxonomy" id="568900"/>
    <lineage>
        <taxon>Eukaryota</taxon>
        <taxon>Sar</taxon>
        <taxon>Stramenopiles</taxon>
        <taxon>Ochrophyta</taxon>
        <taxon>Bacillariophyta</taxon>
        <taxon>Bacillariophyceae</taxon>
        <taxon>Bacillariophycidae</taxon>
        <taxon>Naviculales</taxon>
        <taxon>Naviculaceae</taxon>
        <taxon>Seminavis</taxon>
    </lineage>
</organism>
<keyword evidence="5 10" id="KW-0276">Fatty acid metabolism</keyword>
<comment type="catalytic activity">
    <reaction evidence="10">
        <text>an acyl-CoA + malonyl-CoA + H(+) = a 3-oxoacyl-CoA + CO2 + CoA</text>
        <dbReference type="Rhea" id="RHEA:50252"/>
        <dbReference type="ChEBI" id="CHEBI:15378"/>
        <dbReference type="ChEBI" id="CHEBI:16526"/>
        <dbReference type="ChEBI" id="CHEBI:57287"/>
        <dbReference type="ChEBI" id="CHEBI:57384"/>
        <dbReference type="ChEBI" id="CHEBI:58342"/>
        <dbReference type="ChEBI" id="CHEBI:90726"/>
    </reaction>
    <physiologicalReaction direction="left-to-right" evidence="10">
        <dbReference type="Rhea" id="RHEA:50253"/>
    </physiologicalReaction>
</comment>
<evidence type="ECO:0000256" key="3">
    <source>
        <dbReference type="ARBA" id="ARBA00022679"/>
    </source>
</evidence>
<evidence type="ECO:0000313" key="12">
    <source>
        <dbReference type="Proteomes" id="UP001153069"/>
    </source>
</evidence>
<dbReference type="GO" id="GO:0034626">
    <property type="term" value="P:fatty acid elongation, polyunsaturated fatty acid"/>
    <property type="evidence" value="ECO:0007669"/>
    <property type="project" value="TreeGrafter"/>
</dbReference>
<evidence type="ECO:0000256" key="8">
    <source>
        <dbReference type="ARBA" id="ARBA00023136"/>
    </source>
</evidence>
<sequence length="307" mass="36141">MTGKVDPWWPAVANDACLLTRRGKDYEEIYCVYPWMRHFYMDWEFTWRPEFLFDWMHRNNWFPVACCVVYMIAIYLGPKYMENREPYVMKRTLAAWNLLLSIFSWIGVARLLPALIHNVSTYGWENYLCMDPENSIGPSATGMWCLFFVLSKPAELVDTFFIVAHKKKLMLLHWYHHVTVLLCTWYTFITHCPPGLVYSTINFGVHAVMYFYYFLMAIKCKPKWFNPKWITIAQITQMVVGSVVSTAAFLVVRKEGCWASWENNTGILVMYVSYFFLFLQFFLQRYGLGINVNKGGAKSSEKKTKTT</sequence>
<evidence type="ECO:0000256" key="1">
    <source>
        <dbReference type="ARBA" id="ARBA00004141"/>
    </source>
</evidence>
<keyword evidence="12" id="KW-1185">Reference proteome</keyword>
<feature type="transmembrane region" description="Helical" evidence="10">
    <location>
        <begin position="195"/>
        <end position="217"/>
    </location>
</feature>